<evidence type="ECO:0000313" key="5">
    <source>
        <dbReference type="Proteomes" id="UP000679008"/>
    </source>
</evidence>
<gene>
    <name evidence="4" type="ORF">KBJ98_03530</name>
</gene>
<evidence type="ECO:0000313" key="4">
    <source>
        <dbReference type="EMBL" id="MBQ0907770.1"/>
    </source>
</evidence>
<accession>A0ABS5D176</accession>
<dbReference type="InterPro" id="IPR006119">
    <property type="entry name" value="Resolv_N"/>
</dbReference>
<evidence type="ECO:0000256" key="2">
    <source>
        <dbReference type="ARBA" id="ARBA00023172"/>
    </source>
</evidence>
<protein>
    <submittedName>
        <fullName evidence="4">Recombinase family protein</fullName>
    </submittedName>
</protein>
<proteinExistence type="predicted"/>
<dbReference type="Gene3D" id="3.40.50.1390">
    <property type="entry name" value="Resolvase, N-terminal catalytic domain"/>
    <property type="match status" value="1"/>
</dbReference>
<dbReference type="Pfam" id="PF00239">
    <property type="entry name" value="Resolvase"/>
    <property type="match status" value="1"/>
</dbReference>
<dbReference type="InterPro" id="IPR050639">
    <property type="entry name" value="SSR_resolvase"/>
</dbReference>
<comment type="caution">
    <text evidence="4">The sequence shown here is derived from an EMBL/GenBank/DDBJ whole genome shotgun (WGS) entry which is preliminary data.</text>
</comment>
<dbReference type="SUPFAM" id="SSF53041">
    <property type="entry name" value="Resolvase-like"/>
    <property type="match status" value="1"/>
</dbReference>
<dbReference type="InterPro" id="IPR036162">
    <property type="entry name" value="Resolvase-like_N_sf"/>
</dbReference>
<dbReference type="SMART" id="SM00857">
    <property type="entry name" value="Resolvase"/>
    <property type="match status" value="1"/>
</dbReference>
<dbReference type="Proteomes" id="UP000679008">
    <property type="component" value="Unassembled WGS sequence"/>
</dbReference>
<reference evidence="4 5" key="1">
    <citation type="submission" date="2021-04" db="EMBL/GenBank/DDBJ databases">
        <title>Description of novel Flavobacterium sp. F-328.</title>
        <authorList>
            <person name="Saticioglu I.B."/>
        </authorList>
    </citation>
    <scope>NUCLEOTIDE SEQUENCE [LARGE SCALE GENOMIC DNA]</scope>
    <source>
        <strain evidence="4 5">F-328</strain>
    </source>
</reference>
<keyword evidence="5" id="KW-1185">Reference proteome</keyword>
<keyword evidence="1" id="KW-0238">DNA-binding</keyword>
<name>A0ABS5D176_9FLAO</name>
<organism evidence="4 5">
    <name type="scientific">Flavobacterium erciyesense</name>
    <dbReference type="NCBI Taxonomy" id="2825842"/>
    <lineage>
        <taxon>Bacteria</taxon>
        <taxon>Pseudomonadati</taxon>
        <taxon>Bacteroidota</taxon>
        <taxon>Flavobacteriia</taxon>
        <taxon>Flavobacteriales</taxon>
        <taxon>Flavobacteriaceae</taxon>
        <taxon>Flavobacterium</taxon>
    </lineage>
</organism>
<dbReference type="PANTHER" id="PTHR30461">
    <property type="entry name" value="DNA-INVERTASE FROM LAMBDOID PROPHAGE"/>
    <property type="match status" value="1"/>
</dbReference>
<keyword evidence="2" id="KW-0233">DNA recombination</keyword>
<feature type="domain" description="Resolvase/invertase-type recombinase catalytic" evidence="3">
    <location>
        <begin position="4"/>
        <end position="141"/>
    </location>
</feature>
<dbReference type="EMBL" id="JAGPXB010000002">
    <property type="protein sequence ID" value="MBQ0907770.1"/>
    <property type="molecule type" value="Genomic_DNA"/>
</dbReference>
<dbReference type="CDD" id="cd03768">
    <property type="entry name" value="SR_ResInv"/>
    <property type="match status" value="1"/>
</dbReference>
<evidence type="ECO:0000256" key="1">
    <source>
        <dbReference type="ARBA" id="ARBA00023125"/>
    </source>
</evidence>
<dbReference type="RefSeq" id="WP_210788304.1">
    <property type="nucleotide sequence ID" value="NZ_JAGPXB010000002.1"/>
</dbReference>
<sequence>MKYYITYIRTSTKRQDLGLEAQQNIIKNFLSSEDVVLYSFSEQESGSKKNRIELNKAIQACKDNKAVLLIAKLDRLSRSVSFISTLLDSDIEIVVADMPNANKFTLHILASVAQQELDSIHKRTTDALNVIKNNIHRNGFHISKAGNQITKLGNGSCISEENRLLGQQAIKAKKLSNHNLIKAKAFANVLKKAGSTLTEITLQLNNNGFKTSQGKRFHLMTTRRLFDL</sequence>
<dbReference type="PANTHER" id="PTHR30461:SF2">
    <property type="entry name" value="SERINE RECOMBINASE PINE-RELATED"/>
    <property type="match status" value="1"/>
</dbReference>
<evidence type="ECO:0000259" key="3">
    <source>
        <dbReference type="SMART" id="SM00857"/>
    </source>
</evidence>